<keyword evidence="3" id="KW-0540">Nuclease</keyword>
<proteinExistence type="predicted"/>
<evidence type="ECO:0000256" key="4">
    <source>
        <dbReference type="ARBA" id="ARBA00022741"/>
    </source>
</evidence>
<keyword evidence="5" id="KW-0378">Hydrolase</keyword>
<dbReference type="InterPro" id="IPR051813">
    <property type="entry name" value="HepT_RNase_toxin"/>
</dbReference>
<dbReference type="GO" id="GO:0004540">
    <property type="term" value="F:RNA nuclease activity"/>
    <property type="evidence" value="ECO:0007669"/>
    <property type="project" value="InterPro"/>
</dbReference>
<dbReference type="InterPro" id="IPR008201">
    <property type="entry name" value="HepT-like"/>
</dbReference>
<dbReference type="PANTHER" id="PTHR34139:SF1">
    <property type="entry name" value="RNASE MJ1380-RELATED"/>
    <property type="match status" value="1"/>
</dbReference>
<keyword evidence="2" id="KW-1277">Toxin-antitoxin system</keyword>
<gene>
    <name evidence="6" type="ORF">HY768_06050</name>
</gene>
<dbReference type="GO" id="GO:0016787">
    <property type="term" value="F:hydrolase activity"/>
    <property type="evidence" value="ECO:0007669"/>
    <property type="project" value="UniProtKB-KW"/>
</dbReference>
<reference evidence="6" key="1">
    <citation type="submission" date="2020-07" db="EMBL/GenBank/DDBJ databases">
        <title>Huge and variable diversity of episymbiotic CPR bacteria and DPANN archaea in groundwater ecosystems.</title>
        <authorList>
            <person name="He C.Y."/>
            <person name="Keren R."/>
            <person name="Whittaker M."/>
            <person name="Farag I.F."/>
            <person name="Doudna J."/>
            <person name="Cate J.H.D."/>
            <person name="Banfield J.F."/>
        </authorList>
    </citation>
    <scope>NUCLEOTIDE SEQUENCE</scope>
    <source>
        <strain evidence="6">NC_groundwater_1520_Pr4_B-0.1um_53_5</strain>
    </source>
</reference>
<evidence type="ECO:0000313" key="7">
    <source>
        <dbReference type="Proteomes" id="UP000736328"/>
    </source>
</evidence>
<dbReference type="GO" id="GO:0110001">
    <property type="term" value="C:toxin-antitoxin complex"/>
    <property type="evidence" value="ECO:0007669"/>
    <property type="project" value="InterPro"/>
</dbReference>
<evidence type="ECO:0000313" key="6">
    <source>
        <dbReference type="EMBL" id="MBI4726770.1"/>
    </source>
</evidence>
<dbReference type="PANTHER" id="PTHR34139">
    <property type="entry name" value="UPF0331 PROTEIN MJ0127"/>
    <property type="match status" value="1"/>
</dbReference>
<organism evidence="6 7">
    <name type="scientific">candidate division TA06 bacterium</name>
    <dbReference type="NCBI Taxonomy" id="2250710"/>
    <lineage>
        <taxon>Bacteria</taxon>
        <taxon>Bacteria division TA06</taxon>
    </lineage>
</organism>
<evidence type="ECO:0000256" key="3">
    <source>
        <dbReference type="ARBA" id="ARBA00022722"/>
    </source>
</evidence>
<dbReference type="GO" id="GO:0000166">
    <property type="term" value="F:nucleotide binding"/>
    <property type="evidence" value="ECO:0007669"/>
    <property type="project" value="UniProtKB-KW"/>
</dbReference>
<evidence type="ECO:0000256" key="5">
    <source>
        <dbReference type="ARBA" id="ARBA00022801"/>
    </source>
</evidence>
<evidence type="ECO:0000256" key="2">
    <source>
        <dbReference type="ARBA" id="ARBA00022649"/>
    </source>
</evidence>
<protein>
    <submittedName>
        <fullName evidence="6">DUF86 domain-containing protein</fullName>
    </submittedName>
</protein>
<accession>A0A933MKI9</accession>
<sequence>MKRDATLYLKDMLDQMEKAEGFIAGLSEEGFAKDEKTQYAVLRCIEVIGEAAKHVPAGIRKKYPKVPWRDMAGMRDKVIHFYFDVNVKRVWLALMEDIPAIQPILQMILKEIRE</sequence>
<comment type="caution">
    <text evidence="6">The sequence shown here is derived from an EMBL/GenBank/DDBJ whole genome shotgun (WGS) entry which is preliminary data.</text>
</comment>
<dbReference type="AlphaFoldDB" id="A0A933MKI9"/>
<evidence type="ECO:0000256" key="1">
    <source>
        <dbReference type="ARBA" id="ARBA00022553"/>
    </source>
</evidence>
<dbReference type="EMBL" id="JACQXR010000079">
    <property type="protein sequence ID" value="MBI4726770.1"/>
    <property type="molecule type" value="Genomic_DNA"/>
</dbReference>
<name>A0A933MKI9_UNCT6</name>
<keyword evidence="4" id="KW-0547">Nucleotide-binding</keyword>
<dbReference type="Proteomes" id="UP000736328">
    <property type="component" value="Unassembled WGS sequence"/>
</dbReference>
<dbReference type="Pfam" id="PF01934">
    <property type="entry name" value="HepT-like"/>
    <property type="match status" value="1"/>
</dbReference>
<keyword evidence="1" id="KW-0597">Phosphoprotein</keyword>